<dbReference type="Proteomes" id="UP000646365">
    <property type="component" value="Unassembled WGS sequence"/>
</dbReference>
<protein>
    <submittedName>
        <fullName evidence="5">MerR family transcriptional regulator</fullName>
    </submittedName>
</protein>
<dbReference type="SUPFAM" id="SSF46955">
    <property type="entry name" value="Putative DNA-binding domain"/>
    <property type="match status" value="1"/>
</dbReference>
<dbReference type="InterPro" id="IPR009061">
    <property type="entry name" value="DNA-bd_dom_put_sf"/>
</dbReference>
<dbReference type="PANTHER" id="PTHR30204:SF94">
    <property type="entry name" value="HEAVY METAL-DEPENDENT TRANSCRIPTIONAL REGULATOR HI_0293-RELATED"/>
    <property type="match status" value="1"/>
</dbReference>
<dbReference type="PROSITE" id="PS50937">
    <property type="entry name" value="HTH_MERR_2"/>
    <property type="match status" value="1"/>
</dbReference>
<dbReference type="PANTHER" id="PTHR30204">
    <property type="entry name" value="REDOX-CYCLING DRUG-SENSING TRANSCRIPTIONAL ACTIVATOR SOXR"/>
    <property type="match status" value="1"/>
</dbReference>
<dbReference type="PRINTS" id="PR00040">
    <property type="entry name" value="HTHMERR"/>
</dbReference>
<evidence type="ECO:0000256" key="1">
    <source>
        <dbReference type="ARBA" id="ARBA00023015"/>
    </source>
</evidence>
<reference evidence="5" key="2">
    <citation type="submission" date="2020-09" db="EMBL/GenBank/DDBJ databases">
        <authorList>
            <person name="Sun Q."/>
            <person name="Zhou Y."/>
        </authorList>
    </citation>
    <scope>NUCLEOTIDE SEQUENCE</scope>
    <source>
        <strain evidence="5">CGMCC 1.15725</strain>
    </source>
</reference>
<evidence type="ECO:0000259" key="4">
    <source>
        <dbReference type="PROSITE" id="PS50937"/>
    </source>
</evidence>
<evidence type="ECO:0000256" key="3">
    <source>
        <dbReference type="ARBA" id="ARBA00023163"/>
    </source>
</evidence>
<accession>A0A8J3E1P8</accession>
<keyword evidence="3" id="KW-0804">Transcription</keyword>
<evidence type="ECO:0000256" key="2">
    <source>
        <dbReference type="ARBA" id="ARBA00023125"/>
    </source>
</evidence>
<keyword evidence="2" id="KW-0238">DNA-binding</keyword>
<dbReference type="GO" id="GO:0003677">
    <property type="term" value="F:DNA binding"/>
    <property type="evidence" value="ECO:0007669"/>
    <property type="project" value="UniProtKB-KW"/>
</dbReference>
<dbReference type="GO" id="GO:0003700">
    <property type="term" value="F:DNA-binding transcription factor activity"/>
    <property type="evidence" value="ECO:0007669"/>
    <property type="project" value="InterPro"/>
</dbReference>
<dbReference type="AlphaFoldDB" id="A0A8J3E1P8"/>
<gene>
    <name evidence="5" type="ORF">GCM10011611_04040</name>
</gene>
<keyword evidence="6" id="KW-1185">Reference proteome</keyword>
<dbReference type="RefSeq" id="WP_189041907.1">
    <property type="nucleotide sequence ID" value="NZ_BMJQ01000001.1"/>
</dbReference>
<name>A0A8J3E1P8_9PROT</name>
<proteinExistence type="predicted"/>
<comment type="caution">
    <text evidence="5">The sequence shown here is derived from an EMBL/GenBank/DDBJ whole genome shotgun (WGS) entry which is preliminary data.</text>
</comment>
<evidence type="ECO:0000313" key="5">
    <source>
        <dbReference type="EMBL" id="GGF01735.1"/>
    </source>
</evidence>
<evidence type="ECO:0000313" key="6">
    <source>
        <dbReference type="Proteomes" id="UP000646365"/>
    </source>
</evidence>
<reference evidence="5" key="1">
    <citation type="journal article" date="2014" name="Int. J. Syst. Evol. Microbiol.">
        <title>Complete genome sequence of Corynebacterium casei LMG S-19264T (=DSM 44701T), isolated from a smear-ripened cheese.</title>
        <authorList>
            <consortium name="US DOE Joint Genome Institute (JGI-PGF)"/>
            <person name="Walter F."/>
            <person name="Albersmeier A."/>
            <person name="Kalinowski J."/>
            <person name="Ruckert C."/>
        </authorList>
    </citation>
    <scope>NUCLEOTIDE SEQUENCE</scope>
    <source>
        <strain evidence="5">CGMCC 1.15725</strain>
    </source>
</reference>
<sequence>MKIGELARRAGVAPSKIRFLEARGLLRADRLANGYRDYGEDAVSSLQIILLAQSVGFTLEEIERALGEHRSQPLNCADMVERLKAKLIELDQHIAQSTAVRDRLAQMIVALTERDAENRHVPEDLPIRGPKLDARLGIRGI</sequence>
<keyword evidence="1" id="KW-0805">Transcription regulation</keyword>
<feature type="domain" description="HTH merR-type" evidence="4">
    <location>
        <begin position="1"/>
        <end position="68"/>
    </location>
</feature>
<dbReference type="Gene3D" id="1.10.1660.10">
    <property type="match status" value="1"/>
</dbReference>
<organism evidence="5 6">
    <name type="scientific">Aliidongia dinghuensis</name>
    <dbReference type="NCBI Taxonomy" id="1867774"/>
    <lineage>
        <taxon>Bacteria</taxon>
        <taxon>Pseudomonadati</taxon>
        <taxon>Pseudomonadota</taxon>
        <taxon>Alphaproteobacteria</taxon>
        <taxon>Rhodospirillales</taxon>
        <taxon>Dongiaceae</taxon>
        <taxon>Aliidongia</taxon>
    </lineage>
</organism>
<dbReference type="InterPro" id="IPR000551">
    <property type="entry name" value="MerR-type_HTH_dom"/>
</dbReference>
<dbReference type="Pfam" id="PF13411">
    <property type="entry name" value="MerR_1"/>
    <property type="match status" value="1"/>
</dbReference>
<dbReference type="EMBL" id="BMJQ01000001">
    <property type="protein sequence ID" value="GGF01735.1"/>
    <property type="molecule type" value="Genomic_DNA"/>
</dbReference>
<dbReference type="SMART" id="SM00422">
    <property type="entry name" value="HTH_MERR"/>
    <property type="match status" value="1"/>
</dbReference>
<dbReference type="InterPro" id="IPR047057">
    <property type="entry name" value="MerR_fam"/>
</dbReference>